<feature type="transmembrane region" description="Helical" evidence="2">
    <location>
        <begin position="32"/>
        <end position="52"/>
    </location>
</feature>
<dbReference type="GO" id="GO:0015562">
    <property type="term" value="F:efflux transmembrane transporter activity"/>
    <property type="evidence" value="ECO:0007669"/>
    <property type="project" value="InterPro"/>
</dbReference>
<accession>A0A3D9L5E8</accession>
<dbReference type="SUPFAM" id="SSF51230">
    <property type="entry name" value="Single hybrid motif"/>
    <property type="match status" value="1"/>
</dbReference>
<dbReference type="PANTHER" id="PTHR30386">
    <property type="entry name" value="MEMBRANE FUSION SUBUNIT OF EMRAB-TOLC MULTIDRUG EFFLUX PUMP"/>
    <property type="match status" value="1"/>
</dbReference>
<dbReference type="InterPro" id="IPR050739">
    <property type="entry name" value="MFP"/>
</dbReference>
<comment type="caution">
    <text evidence="3">The sequence shown here is derived from an EMBL/GenBank/DDBJ whole genome shotgun (WGS) entry which is preliminary data.</text>
</comment>
<dbReference type="PANTHER" id="PTHR30386:SF18">
    <property type="entry name" value="INNER MEMBRANE PROTEIN YIAV-RELATED"/>
    <property type="match status" value="1"/>
</dbReference>
<feature type="coiled-coil region" evidence="1">
    <location>
        <begin position="259"/>
        <end position="286"/>
    </location>
</feature>
<name>A0A3D9L5E8_MARFU</name>
<evidence type="ECO:0000313" key="3">
    <source>
        <dbReference type="EMBL" id="RED99535.1"/>
    </source>
</evidence>
<dbReference type="OrthoDB" id="9760528at2"/>
<evidence type="ECO:0000256" key="1">
    <source>
        <dbReference type="SAM" id="Coils"/>
    </source>
</evidence>
<organism evidence="3 4">
    <name type="scientific">Marinoscillum furvescens DSM 4134</name>
    <dbReference type="NCBI Taxonomy" id="1122208"/>
    <lineage>
        <taxon>Bacteria</taxon>
        <taxon>Pseudomonadati</taxon>
        <taxon>Bacteroidota</taxon>
        <taxon>Cytophagia</taxon>
        <taxon>Cytophagales</taxon>
        <taxon>Reichenbachiellaceae</taxon>
        <taxon>Marinoscillum</taxon>
    </lineage>
</organism>
<dbReference type="PRINTS" id="PR01490">
    <property type="entry name" value="RTXTOXIND"/>
</dbReference>
<keyword evidence="1" id="KW-0175">Coiled coil</keyword>
<keyword evidence="2" id="KW-1133">Transmembrane helix</keyword>
<keyword evidence="2" id="KW-0812">Transmembrane</keyword>
<proteinExistence type="predicted"/>
<dbReference type="AlphaFoldDB" id="A0A3D9L5E8"/>
<feature type="coiled-coil region" evidence="1">
    <location>
        <begin position="122"/>
        <end position="149"/>
    </location>
</feature>
<dbReference type="EMBL" id="QREG01000008">
    <property type="protein sequence ID" value="RED99535.1"/>
    <property type="molecule type" value="Genomic_DNA"/>
</dbReference>
<dbReference type="Proteomes" id="UP000256779">
    <property type="component" value="Unassembled WGS sequence"/>
</dbReference>
<evidence type="ECO:0000256" key="2">
    <source>
        <dbReference type="SAM" id="Phobius"/>
    </source>
</evidence>
<dbReference type="Gene3D" id="2.40.50.100">
    <property type="match status" value="1"/>
</dbReference>
<evidence type="ECO:0000313" key="4">
    <source>
        <dbReference type="Proteomes" id="UP000256779"/>
    </source>
</evidence>
<dbReference type="InterPro" id="IPR011053">
    <property type="entry name" value="Single_hybrid_motif"/>
</dbReference>
<dbReference type="RefSeq" id="WP_115868064.1">
    <property type="nucleotide sequence ID" value="NZ_QREG01000008.1"/>
</dbReference>
<protein>
    <submittedName>
        <fullName evidence="3">Multidrug resistance efflux pump</fullName>
    </submittedName>
</protein>
<keyword evidence="4" id="KW-1185">Reference proteome</keyword>
<reference evidence="3 4" key="1">
    <citation type="submission" date="2018-07" db="EMBL/GenBank/DDBJ databases">
        <title>Genomic Encyclopedia of Type Strains, Phase IV (KMG-IV): sequencing the most valuable type-strain genomes for metagenomic binning, comparative biology and taxonomic classification.</title>
        <authorList>
            <person name="Goeker M."/>
        </authorList>
    </citation>
    <scope>NUCLEOTIDE SEQUENCE [LARGE SCALE GENOMIC DNA]</scope>
    <source>
        <strain evidence="3 4">DSM 4134</strain>
    </source>
</reference>
<keyword evidence="2" id="KW-0472">Membrane</keyword>
<gene>
    <name evidence="3" type="ORF">C7460_108155</name>
</gene>
<sequence length="453" mass="51375">MLNISDNKTEDLLEKHQLYSLHTLKTPGMGRLLARVLMVVFFILVTSLFLPWQQNIRGTGKLTALNPENRPQTVNTTIAGRIADWKVREGEYVEAGDSLLVLTEIKEKYFDPQLMMRLGEQLEAKKRSLVAKEAKLAATKNQLSALQEGRRLKLQQTQTKLEQTLLKRESDSMAYVAQKINFANTENTFERNKRRFEAGNIPLTKFQELESKYEQSKAKLLSASNKYNQSKMEVANMRVELSAVDAEYQDKIAKTEGSISTTLSDLADSEAQIAKLQNEFANMEIRQEQYVIIAPQSGYVVKALRAGIGETIKETEAVVTIMPETNDKAAEIYIKAMDLPFISEGRKVRIEFDGWPALQFSGWPTVSVGTFGGEVKVIDRVESKPGTFRILVTPEEGEEPWPQKLRMGSGVKGWVMLDDVPIWYELWRQLNGFPPNIYNFAEDTPPKDAKKKK</sequence>